<dbReference type="Proteomes" id="UP000295345">
    <property type="component" value="Unassembled WGS sequence"/>
</dbReference>
<proteinExistence type="predicted"/>
<reference evidence="1 2" key="1">
    <citation type="submission" date="2019-03" db="EMBL/GenBank/DDBJ databases">
        <title>Draft genome sequences of novel Actinobacteria.</title>
        <authorList>
            <person name="Sahin N."/>
            <person name="Ay H."/>
            <person name="Saygin H."/>
        </authorList>
    </citation>
    <scope>NUCLEOTIDE SEQUENCE [LARGE SCALE GENOMIC DNA]</scope>
    <source>
        <strain evidence="1 2">DSM 41900</strain>
    </source>
</reference>
<name>A0A4R4SL52_9ACTN</name>
<protein>
    <recommendedName>
        <fullName evidence="3">Nucleotidyl transferase AbiEii/AbiGii toxin family protein</fullName>
    </recommendedName>
</protein>
<evidence type="ECO:0008006" key="3">
    <source>
        <dbReference type="Google" id="ProtNLM"/>
    </source>
</evidence>
<comment type="caution">
    <text evidence="1">The sequence shown here is derived from an EMBL/GenBank/DDBJ whole genome shotgun (WGS) entry which is preliminary data.</text>
</comment>
<dbReference type="SUPFAM" id="SSF81301">
    <property type="entry name" value="Nucleotidyltransferase"/>
    <property type="match status" value="1"/>
</dbReference>
<dbReference type="InterPro" id="IPR043519">
    <property type="entry name" value="NT_sf"/>
</dbReference>
<evidence type="ECO:0000313" key="1">
    <source>
        <dbReference type="EMBL" id="TDC62802.1"/>
    </source>
</evidence>
<sequence length="164" mass="17433">MRIPPTDVVRRVVRSLRTRGMEPALGGSGLLVALGLAETAHDWDLTVDSPEDTVRGALDEDGFAFSDATGGGRLYATRGRFVIDGGDHSVDLLVGFALRSVDEVVSLPARVTGSWRGLPLADPVVWERAYVLLGRPAKAAALRQWLSDRPGAEHDEGPGGGSHP</sequence>
<dbReference type="AlphaFoldDB" id="A0A4R4SL52"/>
<keyword evidence="2" id="KW-1185">Reference proteome</keyword>
<evidence type="ECO:0000313" key="2">
    <source>
        <dbReference type="Proteomes" id="UP000295345"/>
    </source>
</evidence>
<dbReference type="Gene3D" id="3.30.460.40">
    <property type="match status" value="1"/>
</dbReference>
<gene>
    <name evidence="1" type="ORF">E1283_33430</name>
</gene>
<accession>A0A4R4SL52</accession>
<dbReference type="EMBL" id="SMKI01000612">
    <property type="protein sequence ID" value="TDC62802.1"/>
    <property type="molecule type" value="Genomic_DNA"/>
</dbReference>
<organism evidence="1 2">
    <name type="scientific">Streptomyces hainanensis</name>
    <dbReference type="NCBI Taxonomy" id="402648"/>
    <lineage>
        <taxon>Bacteria</taxon>
        <taxon>Bacillati</taxon>
        <taxon>Actinomycetota</taxon>
        <taxon>Actinomycetes</taxon>
        <taxon>Kitasatosporales</taxon>
        <taxon>Streptomycetaceae</taxon>
        <taxon>Streptomyces</taxon>
    </lineage>
</organism>